<reference evidence="3 4" key="1">
    <citation type="submission" date="2019-09" db="EMBL/GenBank/DDBJ databases">
        <authorList>
            <person name="Leyn A S."/>
        </authorList>
    </citation>
    <scope>NUCLEOTIDE SEQUENCE [LARGE SCALE GENOMIC DNA]</scope>
    <source>
        <strain evidence="3">AA231_1</strain>
    </source>
</reference>
<proteinExistence type="predicted"/>
<gene>
    <name evidence="3" type="ORF">AA23TX_04859</name>
</gene>
<feature type="compositionally biased region" description="Pro residues" evidence="1">
    <location>
        <begin position="260"/>
        <end position="269"/>
    </location>
</feature>
<keyword evidence="2" id="KW-0472">Membrane</keyword>
<evidence type="ECO:0000256" key="1">
    <source>
        <dbReference type="SAM" id="MobiDB-lite"/>
    </source>
</evidence>
<feature type="transmembrane region" description="Helical" evidence="2">
    <location>
        <begin position="36"/>
        <end position="59"/>
    </location>
</feature>
<dbReference type="AlphaFoldDB" id="A0A6I8LTN8"/>
<feature type="region of interest" description="Disordered" evidence="1">
    <location>
        <begin position="224"/>
        <end position="243"/>
    </location>
</feature>
<organism evidence="3 4">
    <name type="scientific">Amycolatopsis camponoti</name>
    <dbReference type="NCBI Taxonomy" id="2606593"/>
    <lineage>
        <taxon>Bacteria</taxon>
        <taxon>Bacillati</taxon>
        <taxon>Actinomycetota</taxon>
        <taxon>Actinomycetes</taxon>
        <taxon>Pseudonocardiales</taxon>
        <taxon>Pseudonocardiaceae</taxon>
        <taxon>Amycolatopsis</taxon>
    </lineage>
</organism>
<evidence type="ECO:0000313" key="3">
    <source>
        <dbReference type="EMBL" id="VVJ19838.1"/>
    </source>
</evidence>
<sequence length="288" mass="29938">MSREQFDAAIGAVPASTVDFEAVLDRERRRARVRRVAVPWTAAGAGVAAVAVGAAFVFAPGDPAGTLVPAGTPSAPASPDPCAVSPYPPQTGAPIPEKTDVATHRLTGVLTAAVQQRVARGTKLQPHAEGEYPKGTQHGPLTFYHVFSAQVRHESSCSGGEDYFLAAATTVDGSRRGNVWAIVTRLGGNATPATECGKPPENMQQSCERKAGPHGETVVEETLKSPGQATVNRTNVTKPDGTGVMVEAQNVADDAKKPHPSGPDMPSPPLSLAQLTDIALDPGLTLYP</sequence>
<name>A0A6I8LTN8_9PSEU</name>
<protein>
    <submittedName>
        <fullName evidence="3">Uncharacterized protein</fullName>
    </submittedName>
</protein>
<feature type="region of interest" description="Disordered" evidence="1">
    <location>
        <begin position="250"/>
        <end position="271"/>
    </location>
</feature>
<keyword evidence="2" id="KW-0812">Transmembrane</keyword>
<dbReference type="RefSeq" id="WP_155545046.1">
    <property type="nucleotide sequence ID" value="NZ_CABVGP010000002.1"/>
</dbReference>
<dbReference type="EMBL" id="CABVGP010000002">
    <property type="protein sequence ID" value="VVJ19838.1"/>
    <property type="molecule type" value="Genomic_DNA"/>
</dbReference>
<evidence type="ECO:0000256" key="2">
    <source>
        <dbReference type="SAM" id="Phobius"/>
    </source>
</evidence>
<accession>A0A6I8LTN8</accession>
<dbReference type="Proteomes" id="UP000399805">
    <property type="component" value="Unassembled WGS sequence"/>
</dbReference>
<evidence type="ECO:0000313" key="4">
    <source>
        <dbReference type="Proteomes" id="UP000399805"/>
    </source>
</evidence>
<keyword evidence="4" id="KW-1185">Reference proteome</keyword>
<feature type="compositionally biased region" description="Polar residues" evidence="1">
    <location>
        <begin position="225"/>
        <end position="237"/>
    </location>
</feature>
<keyword evidence="2" id="KW-1133">Transmembrane helix</keyword>